<dbReference type="EMBL" id="JACADJ010000144">
    <property type="protein sequence ID" value="NWH06928.1"/>
    <property type="molecule type" value="Genomic_DNA"/>
</dbReference>
<dbReference type="RefSeq" id="WP_178368371.1">
    <property type="nucleotide sequence ID" value="NZ_JACADJ010000144.1"/>
</dbReference>
<evidence type="ECO:0000259" key="1">
    <source>
        <dbReference type="Pfam" id="PF14261"/>
    </source>
</evidence>
<accession>A0A850TDM5</accession>
<dbReference type="AlphaFoldDB" id="A0A850TDM5"/>
<comment type="caution">
    <text evidence="2">The sequence shown here is derived from an EMBL/GenBank/DDBJ whole genome shotgun (WGS) entry which is preliminary data.</text>
</comment>
<sequence length="323" mass="37898">MGSSHDDYDNPWKDMITRYFRELILFFFPDAANGIDWNRPVVFLDKEFQQISRTAELGRRTADKLARVYTMSGNETWVLVHVEVQSQYETDFARRIYTYNYRIFDMYDKSVVSLVILADDHPRWKPSAFGYELWGCELSLKYPVSKLIEFGKSKDSCALLEKHENLFAVVVKAHLKALETRKNPSGRYDSKFALIRALYEQGFNKQEIIDLFSFIDWVMRLPEELEKSLWHELEAIEKELRMPYITSVEKIGFEKGEIEGFEKGEIEGTINLLSKQIALKFKKESDELIPMLSLLSKSQLEEIGEKFFQAKSFDEIKQWISQA</sequence>
<evidence type="ECO:0000313" key="2">
    <source>
        <dbReference type="EMBL" id="NWH06928.1"/>
    </source>
</evidence>
<dbReference type="PANTHER" id="PTHR35586">
    <property type="entry name" value="SLL1691 PROTEIN"/>
    <property type="match status" value="1"/>
</dbReference>
<keyword evidence="3" id="KW-1185">Reference proteome</keyword>
<dbReference type="Pfam" id="PF14261">
    <property type="entry name" value="DUF4351"/>
    <property type="match status" value="1"/>
</dbReference>
<name>A0A850TDM5_9BACT</name>
<evidence type="ECO:0000313" key="3">
    <source>
        <dbReference type="Proteomes" id="UP000553343"/>
    </source>
</evidence>
<proteinExistence type="predicted"/>
<feature type="domain" description="DUF4351" evidence="1">
    <location>
        <begin position="262"/>
        <end position="320"/>
    </location>
</feature>
<gene>
    <name evidence="2" type="ORF">HXW94_18430</name>
</gene>
<protein>
    <submittedName>
        <fullName evidence="2">DUF4351 domain-containing protein</fullName>
    </submittedName>
</protein>
<organism evidence="2 3">
    <name type="scientific">Desulfobacter latus</name>
    <dbReference type="NCBI Taxonomy" id="2292"/>
    <lineage>
        <taxon>Bacteria</taxon>
        <taxon>Pseudomonadati</taxon>
        <taxon>Thermodesulfobacteriota</taxon>
        <taxon>Desulfobacteria</taxon>
        <taxon>Desulfobacterales</taxon>
        <taxon>Desulfobacteraceae</taxon>
        <taxon>Desulfobacter</taxon>
    </lineage>
</organism>
<dbReference type="InterPro" id="IPR025587">
    <property type="entry name" value="DUF4351"/>
</dbReference>
<reference evidence="2 3" key="1">
    <citation type="submission" date="2020-06" db="EMBL/GenBank/DDBJ databases">
        <title>High-quality draft genome of sulfate reducer Desulfobacter latus type strain AcrS2 isolated from marine sediment.</title>
        <authorList>
            <person name="Hoppe M."/>
            <person name="Larsen C.K."/>
            <person name="Marshall I.P.G."/>
            <person name="Schramm A."/>
            <person name="Marietou A.G."/>
        </authorList>
    </citation>
    <scope>NUCLEOTIDE SEQUENCE [LARGE SCALE GENOMIC DNA]</scope>
    <source>
        <strain evidence="2 3">AcRS2</strain>
    </source>
</reference>
<dbReference type="PANTHER" id="PTHR35586:SF1">
    <property type="entry name" value="SLL1691 PROTEIN"/>
    <property type="match status" value="1"/>
</dbReference>
<dbReference type="Proteomes" id="UP000553343">
    <property type="component" value="Unassembled WGS sequence"/>
</dbReference>